<comment type="caution">
    <text evidence="1">The sequence shown here is derived from an EMBL/GenBank/DDBJ whole genome shotgun (WGS) entry which is preliminary data.</text>
</comment>
<dbReference type="PANTHER" id="PTHR45903">
    <property type="entry name" value="GLUTAMATE-RICH WD REPEAT-CONTAINING PROTEIN 1"/>
    <property type="match status" value="1"/>
</dbReference>
<accession>A0A5A7R371</accession>
<evidence type="ECO:0000313" key="2">
    <source>
        <dbReference type="Proteomes" id="UP000325081"/>
    </source>
</evidence>
<dbReference type="Proteomes" id="UP000325081">
    <property type="component" value="Unassembled WGS sequence"/>
</dbReference>
<dbReference type="PANTHER" id="PTHR45903:SF1">
    <property type="entry name" value="GLUTAMATE-RICH WD REPEAT-CONTAINING PROTEIN 1"/>
    <property type="match status" value="1"/>
</dbReference>
<dbReference type="GO" id="GO:0042254">
    <property type="term" value="P:ribosome biogenesis"/>
    <property type="evidence" value="ECO:0007669"/>
    <property type="project" value="TreeGrafter"/>
</dbReference>
<name>A0A5A7R371_STRAF</name>
<sequence length="137" mass="15241">LPKVPHVGGMNRIRAMRQNPHICASWADTGHVQAMLMMWDLSSQLKSLVESEAEAIRSGHKDEVRFSGHKDEGYAMDWSPLIAGRFASGDCKSSIHLREPASDSTWNIDASPFVGHTASVEDLQILDDHDNIMIFVK</sequence>
<dbReference type="InterPro" id="IPR015943">
    <property type="entry name" value="WD40/YVTN_repeat-like_dom_sf"/>
</dbReference>
<organism evidence="1 2">
    <name type="scientific">Striga asiatica</name>
    <name type="common">Asiatic witchweed</name>
    <name type="synonym">Buchnera asiatica</name>
    <dbReference type="NCBI Taxonomy" id="4170"/>
    <lineage>
        <taxon>Eukaryota</taxon>
        <taxon>Viridiplantae</taxon>
        <taxon>Streptophyta</taxon>
        <taxon>Embryophyta</taxon>
        <taxon>Tracheophyta</taxon>
        <taxon>Spermatophyta</taxon>
        <taxon>Magnoliopsida</taxon>
        <taxon>eudicotyledons</taxon>
        <taxon>Gunneridae</taxon>
        <taxon>Pentapetalae</taxon>
        <taxon>asterids</taxon>
        <taxon>lamiids</taxon>
        <taxon>Lamiales</taxon>
        <taxon>Orobanchaceae</taxon>
        <taxon>Buchnereae</taxon>
        <taxon>Striga</taxon>
    </lineage>
</organism>
<dbReference type="InterPro" id="IPR036322">
    <property type="entry name" value="WD40_repeat_dom_sf"/>
</dbReference>
<keyword evidence="2" id="KW-1185">Reference proteome</keyword>
<feature type="non-terminal residue" evidence="1">
    <location>
        <position position="1"/>
    </location>
</feature>
<dbReference type="Gene3D" id="2.130.10.10">
    <property type="entry name" value="YVTN repeat-like/Quinoprotein amine dehydrogenase"/>
    <property type="match status" value="1"/>
</dbReference>
<dbReference type="GO" id="GO:0005730">
    <property type="term" value="C:nucleolus"/>
    <property type="evidence" value="ECO:0007669"/>
    <property type="project" value="TreeGrafter"/>
</dbReference>
<dbReference type="InterPro" id="IPR051972">
    <property type="entry name" value="Glutamate-rich_WD_repeat"/>
</dbReference>
<dbReference type="SUPFAM" id="SSF50978">
    <property type="entry name" value="WD40 repeat-like"/>
    <property type="match status" value="1"/>
</dbReference>
<gene>
    <name evidence="1" type="ORF">STAS_29197</name>
</gene>
<proteinExistence type="predicted"/>
<evidence type="ECO:0000313" key="1">
    <source>
        <dbReference type="EMBL" id="GER51782.1"/>
    </source>
</evidence>
<dbReference type="OrthoDB" id="2161379at2759"/>
<dbReference type="AlphaFoldDB" id="A0A5A7R371"/>
<dbReference type="EMBL" id="BKCP01009915">
    <property type="protein sequence ID" value="GER51782.1"/>
    <property type="molecule type" value="Genomic_DNA"/>
</dbReference>
<protein>
    <submittedName>
        <fullName evidence="1">WD-repeat protein</fullName>
    </submittedName>
</protein>
<reference evidence="2" key="1">
    <citation type="journal article" date="2019" name="Curr. Biol.">
        <title>Genome Sequence of Striga asiatica Provides Insight into the Evolution of Plant Parasitism.</title>
        <authorList>
            <person name="Yoshida S."/>
            <person name="Kim S."/>
            <person name="Wafula E.K."/>
            <person name="Tanskanen J."/>
            <person name="Kim Y.M."/>
            <person name="Honaas L."/>
            <person name="Yang Z."/>
            <person name="Spallek T."/>
            <person name="Conn C.E."/>
            <person name="Ichihashi Y."/>
            <person name="Cheong K."/>
            <person name="Cui S."/>
            <person name="Der J.P."/>
            <person name="Gundlach H."/>
            <person name="Jiao Y."/>
            <person name="Hori C."/>
            <person name="Ishida J.K."/>
            <person name="Kasahara H."/>
            <person name="Kiba T."/>
            <person name="Kim M.S."/>
            <person name="Koo N."/>
            <person name="Laohavisit A."/>
            <person name="Lee Y.H."/>
            <person name="Lumba S."/>
            <person name="McCourt P."/>
            <person name="Mortimer J.C."/>
            <person name="Mutuku J.M."/>
            <person name="Nomura T."/>
            <person name="Sasaki-Sekimoto Y."/>
            <person name="Seto Y."/>
            <person name="Wang Y."/>
            <person name="Wakatake T."/>
            <person name="Sakakibara H."/>
            <person name="Demura T."/>
            <person name="Yamaguchi S."/>
            <person name="Yoneyama K."/>
            <person name="Manabe R.I."/>
            <person name="Nelson D.C."/>
            <person name="Schulman A.H."/>
            <person name="Timko M.P."/>
            <person name="dePamphilis C.W."/>
            <person name="Choi D."/>
            <person name="Shirasu K."/>
        </authorList>
    </citation>
    <scope>NUCLEOTIDE SEQUENCE [LARGE SCALE GENOMIC DNA]</scope>
    <source>
        <strain evidence="2">cv. UVA1</strain>
    </source>
</reference>